<name>A0A5L4DG42_CAMUP</name>
<keyword evidence="2" id="KW-0472">Membrane</keyword>
<evidence type="ECO:0000256" key="1">
    <source>
        <dbReference type="SAM" id="Coils"/>
    </source>
</evidence>
<dbReference type="AlphaFoldDB" id="A0A5L4DG42"/>
<reference evidence="3" key="1">
    <citation type="submission" date="2018-05" db="EMBL/GenBank/DDBJ databases">
        <authorList>
            <consortium name="PulseNet: The National Subtyping Network for Foodborne Disease Surveillance"/>
            <person name="Tarr C.L."/>
            <person name="Trees E."/>
            <person name="Katz L.S."/>
            <person name="Carleton-Romer H.A."/>
            <person name="Stroika S."/>
            <person name="Kucerova Z."/>
            <person name="Roache K.F."/>
            <person name="Sabol A.L."/>
            <person name="Besser J."/>
            <person name="Gerner-Smidt P."/>
        </authorList>
    </citation>
    <scope>NUCLEOTIDE SEQUENCE</scope>
    <source>
        <strain evidence="3">D2813</strain>
    </source>
</reference>
<evidence type="ECO:0000313" key="3">
    <source>
        <dbReference type="EMBL" id="EAJ7105329.1"/>
    </source>
</evidence>
<keyword evidence="2" id="KW-1133">Transmembrane helix</keyword>
<feature type="coiled-coil region" evidence="1">
    <location>
        <begin position="368"/>
        <end position="427"/>
    </location>
</feature>
<keyword evidence="2" id="KW-0812">Transmembrane</keyword>
<keyword evidence="1" id="KW-0175">Coiled coil</keyword>
<protein>
    <submittedName>
        <fullName evidence="3">Uncharacterized protein</fullName>
    </submittedName>
</protein>
<feature type="transmembrane region" description="Helical" evidence="2">
    <location>
        <begin position="111"/>
        <end position="139"/>
    </location>
</feature>
<dbReference type="EMBL" id="AACABH010000041">
    <property type="protein sequence ID" value="EAJ7105329.1"/>
    <property type="molecule type" value="Genomic_DNA"/>
</dbReference>
<gene>
    <name evidence="3" type="ORF">YZ54_07510</name>
</gene>
<organism evidence="3">
    <name type="scientific">Campylobacter upsaliensis</name>
    <dbReference type="NCBI Taxonomy" id="28080"/>
    <lineage>
        <taxon>Bacteria</taxon>
        <taxon>Pseudomonadati</taxon>
        <taxon>Campylobacterota</taxon>
        <taxon>Epsilonproteobacteria</taxon>
        <taxon>Campylobacterales</taxon>
        <taxon>Campylobacteraceae</taxon>
        <taxon>Campylobacter</taxon>
    </lineage>
</organism>
<sequence length="572" mass="65513">MLKRVLGKANSKLNTALRSKGTAWALGFGSFRQNRNFADEKNIKIGNNFMGLTGRTKRKRRRYYNQAMNQFGAIIEKYELGMAANEYSYIAWAIADAKVEASKGIFGGFNIFGGIFTIIGSIFTGGILGIVGGGLGLAANKIMTGNALKAGDLAFRANATYAKSAWQKAFNDSRNKGDQSLLNSDKNYSIYADGSIYRQNAPGSESYSPSLAYDTSKGLRGDLKENAVDERIMTRSHYTLGGNEGFTQELGEGYIEKGEGGISVREKQDSHLINARKNNDRILKGFTELVGVGFNFKGTANKHYEEVVAKQVHPFFRQICTEDFIDKNKNYNRALRLELPLHFDDLAKTREQSKEERDKAFKESERFKRVLEEDYQKWLESSEELKELEKALENAGWFYKKIEKQIAKLKEENKKRLEKELFESEKALMSEDYYIQKSRLYTLEEKRQNYAEMVEAMVESFVLKVEALCFYKNDAALNNATFLNEGLFYHQNSAWQKANSKDIDHFFDAFYQNDSEENIIHFYETYILKHFAPLVFKNGESKEAFYLSFEGKIYLKVVENADELKERIYKGF</sequence>
<comment type="caution">
    <text evidence="3">The sequence shown here is derived from an EMBL/GenBank/DDBJ whole genome shotgun (WGS) entry which is preliminary data.</text>
</comment>
<accession>A0A5L4DG42</accession>
<evidence type="ECO:0000256" key="2">
    <source>
        <dbReference type="SAM" id="Phobius"/>
    </source>
</evidence>
<proteinExistence type="predicted"/>